<dbReference type="CDD" id="cd01098">
    <property type="entry name" value="PAN_AP_plant"/>
    <property type="match status" value="1"/>
</dbReference>
<organism evidence="16 17">
    <name type="scientific">Handroanthus impetiginosus</name>
    <dbReference type="NCBI Taxonomy" id="429701"/>
    <lineage>
        <taxon>Eukaryota</taxon>
        <taxon>Viridiplantae</taxon>
        <taxon>Streptophyta</taxon>
        <taxon>Embryophyta</taxon>
        <taxon>Tracheophyta</taxon>
        <taxon>Spermatophyta</taxon>
        <taxon>Magnoliopsida</taxon>
        <taxon>eudicotyledons</taxon>
        <taxon>Gunneridae</taxon>
        <taxon>Pentapetalae</taxon>
        <taxon>asterids</taxon>
        <taxon>lamiids</taxon>
        <taxon>Lamiales</taxon>
        <taxon>Bignoniaceae</taxon>
        <taxon>Crescentiina</taxon>
        <taxon>Tabebuia alliance</taxon>
        <taxon>Handroanthus</taxon>
    </lineage>
</organism>
<keyword evidence="4 12" id="KW-0732">Signal</keyword>
<dbReference type="SUPFAM" id="SSF56112">
    <property type="entry name" value="Protein kinase-like (PK-like)"/>
    <property type="match status" value="1"/>
</dbReference>
<evidence type="ECO:0000256" key="12">
    <source>
        <dbReference type="SAM" id="SignalP"/>
    </source>
</evidence>
<comment type="catalytic activity">
    <reaction evidence="10">
        <text>L-threonyl-[protein] + ATP = O-phospho-L-threonyl-[protein] + ADP + H(+)</text>
        <dbReference type="Rhea" id="RHEA:46608"/>
        <dbReference type="Rhea" id="RHEA-COMP:11060"/>
        <dbReference type="Rhea" id="RHEA-COMP:11605"/>
        <dbReference type="ChEBI" id="CHEBI:15378"/>
        <dbReference type="ChEBI" id="CHEBI:30013"/>
        <dbReference type="ChEBI" id="CHEBI:30616"/>
        <dbReference type="ChEBI" id="CHEBI:61977"/>
        <dbReference type="ChEBI" id="CHEBI:456216"/>
        <dbReference type="EC" id="2.7.11.1"/>
    </reaction>
</comment>
<keyword evidence="17" id="KW-1185">Reference proteome</keyword>
<dbReference type="GO" id="GO:0004674">
    <property type="term" value="F:protein serine/threonine kinase activity"/>
    <property type="evidence" value="ECO:0007669"/>
    <property type="project" value="UniProtKB-KW"/>
</dbReference>
<evidence type="ECO:0000256" key="1">
    <source>
        <dbReference type="ARBA" id="ARBA00012513"/>
    </source>
</evidence>
<dbReference type="Gene3D" id="3.30.200.20">
    <property type="entry name" value="Phosphorylase Kinase, domain 1"/>
    <property type="match status" value="1"/>
</dbReference>
<evidence type="ECO:0000313" key="16">
    <source>
        <dbReference type="EMBL" id="PIM98652.1"/>
    </source>
</evidence>
<dbReference type="InterPro" id="IPR003609">
    <property type="entry name" value="Pan_app"/>
</dbReference>
<evidence type="ECO:0000256" key="3">
    <source>
        <dbReference type="ARBA" id="ARBA00022679"/>
    </source>
</evidence>
<dbReference type="InterPro" id="IPR011009">
    <property type="entry name" value="Kinase-like_dom_sf"/>
</dbReference>
<feature type="signal peptide" evidence="12">
    <location>
        <begin position="1"/>
        <end position="35"/>
    </location>
</feature>
<evidence type="ECO:0000256" key="4">
    <source>
        <dbReference type="ARBA" id="ARBA00022729"/>
    </source>
</evidence>
<dbReference type="PANTHER" id="PTHR32444:SF183">
    <property type="entry name" value="APPLE DOMAIN-CONTAINING PROTEIN"/>
    <property type="match status" value="1"/>
</dbReference>
<keyword evidence="9" id="KW-0325">Glycoprotein</keyword>
<dbReference type="Pfam" id="PF07714">
    <property type="entry name" value="PK_Tyr_Ser-Thr"/>
    <property type="match status" value="1"/>
</dbReference>
<evidence type="ECO:0000313" key="17">
    <source>
        <dbReference type="Proteomes" id="UP000231279"/>
    </source>
</evidence>
<evidence type="ECO:0000259" key="15">
    <source>
        <dbReference type="PROSITE" id="PS50948"/>
    </source>
</evidence>
<evidence type="ECO:0000256" key="10">
    <source>
        <dbReference type="ARBA" id="ARBA00047899"/>
    </source>
</evidence>
<protein>
    <recommendedName>
        <fullName evidence="1">non-specific serine/threonine protein kinase</fullName>
        <ecNumber evidence="1">2.7.11.1</ecNumber>
    </recommendedName>
</protein>
<dbReference type="Pfam" id="PF01453">
    <property type="entry name" value="B_lectin"/>
    <property type="match status" value="1"/>
</dbReference>
<dbReference type="InterPro" id="IPR001245">
    <property type="entry name" value="Ser-Thr/Tyr_kinase_cat_dom"/>
</dbReference>
<dbReference type="SMART" id="SM00108">
    <property type="entry name" value="B_lectin"/>
    <property type="match status" value="1"/>
</dbReference>
<dbReference type="Pfam" id="PF00954">
    <property type="entry name" value="S_locus_glycop"/>
    <property type="match status" value="1"/>
</dbReference>
<evidence type="ECO:0000256" key="6">
    <source>
        <dbReference type="ARBA" id="ARBA00022777"/>
    </source>
</evidence>
<feature type="domain" description="Protein kinase" evidence="13">
    <location>
        <begin position="437"/>
        <end position="536"/>
    </location>
</feature>
<dbReference type="AlphaFoldDB" id="A0A2G9G020"/>
<dbReference type="EMBL" id="NKXS01008197">
    <property type="protein sequence ID" value="PIM98652.1"/>
    <property type="molecule type" value="Genomic_DNA"/>
</dbReference>
<dbReference type="CDD" id="cd00028">
    <property type="entry name" value="B_lectin"/>
    <property type="match status" value="1"/>
</dbReference>
<dbReference type="GO" id="GO:0048544">
    <property type="term" value="P:recognition of pollen"/>
    <property type="evidence" value="ECO:0007669"/>
    <property type="project" value="InterPro"/>
</dbReference>
<evidence type="ECO:0000259" key="14">
    <source>
        <dbReference type="PROSITE" id="PS50927"/>
    </source>
</evidence>
<dbReference type="Proteomes" id="UP000231279">
    <property type="component" value="Unassembled WGS sequence"/>
</dbReference>
<gene>
    <name evidence="16" type="ORF">CDL12_28864</name>
</gene>
<comment type="catalytic activity">
    <reaction evidence="11">
        <text>L-seryl-[protein] + ATP = O-phospho-L-seryl-[protein] + ADP + H(+)</text>
        <dbReference type="Rhea" id="RHEA:17989"/>
        <dbReference type="Rhea" id="RHEA-COMP:9863"/>
        <dbReference type="Rhea" id="RHEA-COMP:11604"/>
        <dbReference type="ChEBI" id="CHEBI:15378"/>
        <dbReference type="ChEBI" id="CHEBI:29999"/>
        <dbReference type="ChEBI" id="CHEBI:30616"/>
        <dbReference type="ChEBI" id="CHEBI:83421"/>
        <dbReference type="ChEBI" id="CHEBI:456216"/>
        <dbReference type="EC" id="2.7.11.1"/>
    </reaction>
</comment>
<sequence length="536" mass="60743">MVGRSAAKTMKRSIKDYTILIFFLFFLSSSDIANAGDTINTTQIIRNGDIIASAIFELGFFNPGNSTNLYVGLWYKNIAVRTPIWVVNRVSPLRNTTSGVLKVIQSGQLILQDENNNTIWSSNTSRILLNPIAQLLDSGNLVIREANDVRPENYLWQSFDYPTGACLPGMDFGWNLITGKESFLSSWTSNDDPAPGPFTLHLDITGYPQMAIKRENVVLYKRGPWNGVRFSGIQTVRQDPMYRANLFMNSTVVYYREYRVGDVWRVTINEFGVAQRWRWVAQSHEWVTYYNWPTDICDTYRLCGAHGSCNIGNSPTCGCLDRFVPRDEEGWTRWNWSGGCVRKSPLNCKGDVFLRYSGIKMPDAQFTWYSASLSREECENVCLRNCSCMAYSNLDIRNGGSGCLIWFGDLVDIRLVPGEEQEIYIRMAASELATNDFSTSNKLGEGGFGPVYKGMLEDGMEIAVKRLSRTSMQGLDEFKNEVICISKLQHRNLVKLLGCCIQGEEKLLIYEYMPNKSLDFFLFGKGFPNTTSNFVL</sequence>
<comment type="caution">
    <text evidence="16">The sequence shown here is derived from an EMBL/GenBank/DDBJ whole genome shotgun (WGS) entry which is preliminary data.</text>
</comment>
<feature type="domain" description="Bulb-type lectin" evidence="14">
    <location>
        <begin position="36"/>
        <end position="156"/>
    </location>
</feature>
<keyword evidence="3 16" id="KW-0808">Transferase</keyword>
<feature type="chain" id="PRO_5013546832" description="non-specific serine/threonine protein kinase" evidence="12">
    <location>
        <begin position="36"/>
        <end position="536"/>
    </location>
</feature>
<dbReference type="PROSITE" id="PS50927">
    <property type="entry name" value="BULB_LECTIN"/>
    <property type="match status" value="1"/>
</dbReference>
<name>A0A2G9G020_9LAMI</name>
<dbReference type="InterPro" id="IPR001480">
    <property type="entry name" value="Bulb-type_lectin_dom"/>
</dbReference>
<dbReference type="SUPFAM" id="SSF51110">
    <property type="entry name" value="alpha-D-mannose-specific plant lectins"/>
    <property type="match status" value="1"/>
</dbReference>
<dbReference type="FunFam" id="3.30.200.20:FF:000195">
    <property type="entry name" value="G-type lectin S-receptor-like serine/threonine-protein kinase"/>
    <property type="match status" value="1"/>
</dbReference>
<dbReference type="FunFam" id="2.90.10.10:FF:000001">
    <property type="entry name" value="G-type lectin S-receptor-like serine/threonine-protein kinase"/>
    <property type="match status" value="1"/>
</dbReference>
<dbReference type="InterPro" id="IPR000858">
    <property type="entry name" value="S_locus_glycoprot_dom"/>
</dbReference>
<dbReference type="Gene3D" id="3.50.4.10">
    <property type="entry name" value="Hepatocyte Growth Factor"/>
    <property type="match status" value="1"/>
</dbReference>
<dbReference type="OrthoDB" id="785331at2759"/>
<dbReference type="Gene3D" id="2.90.10.10">
    <property type="entry name" value="Bulb-type lectin domain"/>
    <property type="match status" value="1"/>
</dbReference>
<evidence type="ECO:0000256" key="8">
    <source>
        <dbReference type="ARBA" id="ARBA00023157"/>
    </source>
</evidence>
<keyword evidence="8" id="KW-1015">Disulfide bond</keyword>
<keyword evidence="2 16" id="KW-0723">Serine/threonine-protein kinase</keyword>
<dbReference type="GO" id="GO:0106310">
    <property type="term" value="F:protein serine kinase activity"/>
    <property type="evidence" value="ECO:0007669"/>
    <property type="project" value="RHEA"/>
</dbReference>
<evidence type="ECO:0000256" key="9">
    <source>
        <dbReference type="ARBA" id="ARBA00023180"/>
    </source>
</evidence>
<dbReference type="PROSITE" id="PS50948">
    <property type="entry name" value="PAN"/>
    <property type="match status" value="1"/>
</dbReference>
<evidence type="ECO:0000256" key="2">
    <source>
        <dbReference type="ARBA" id="ARBA00022527"/>
    </source>
</evidence>
<dbReference type="PROSITE" id="PS50011">
    <property type="entry name" value="PROTEIN_KINASE_DOM"/>
    <property type="match status" value="1"/>
</dbReference>
<evidence type="ECO:0000256" key="7">
    <source>
        <dbReference type="ARBA" id="ARBA00022840"/>
    </source>
</evidence>
<keyword evidence="6 16" id="KW-0418">Kinase</keyword>
<dbReference type="Pfam" id="PF08276">
    <property type="entry name" value="PAN_2"/>
    <property type="match status" value="1"/>
</dbReference>
<dbReference type="SMART" id="SM00473">
    <property type="entry name" value="PAN_AP"/>
    <property type="match status" value="1"/>
</dbReference>
<dbReference type="GO" id="GO:0005524">
    <property type="term" value="F:ATP binding"/>
    <property type="evidence" value="ECO:0007669"/>
    <property type="project" value="UniProtKB-KW"/>
</dbReference>
<dbReference type="EC" id="2.7.11.1" evidence="1"/>
<evidence type="ECO:0000259" key="13">
    <source>
        <dbReference type="PROSITE" id="PS50011"/>
    </source>
</evidence>
<accession>A0A2G9G020</accession>
<feature type="domain" description="Apple" evidence="15">
    <location>
        <begin position="348"/>
        <end position="428"/>
    </location>
</feature>
<dbReference type="InterPro" id="IPR036426">
    <property type="entry name" value="Bulb-type_lectin_dom_sf"/>
</dbReference>
<reference evidence="17" key="1">
    <citation type="journal article" date="2018" name="Gigascience">
        <title>Genome assembly of the Pink Ipe (Handroanthus impetiginosus, Bignoniaceae), a highly valued, ecologically keystone Neotropical timber forest tree.</title>
        <authorList>
            <person name="Silva-Junior O.B."/>
            <person name="Grattapaglia D."/>
            <person name="Novaes E."/>
            <person name="Collevatti R.G."/>
        </authorList>
    </citation>
    <scope>NUCLEOTIDE SEQUENCE [LARGE SCALE GENOMIC DNA]</scope>
    <source>
        <strain evidence="17">cv. UFG-1</strain>
    </source>
</reference>
<evidence type="ECO:0000256" key="11">
    <source>
        <dbReference type="ARBA" id="ARBA00048679"/>
    </source>
</evidence>
<evidence type="ECO:0000256" key="5">
    <source>
        <dbReference type="ARBA" id="ARBA00022741"/>
    </source>
</evidence>
<keyword evidence="7" id="KW-0067">ATP-binding</keyword>
<proteinExistence type="predicted"/>
<dbReference type="PANTHER" id="PTHR32444">
    <property type="entry name" value="BULB-TYPE LECTIN DOMAIN-CONTAINING PROTEIN"/>
    <property type="match status" value="1"/>
</dbReference>
<dbReference type="InterPro" id="IPR000719">
    <property type="entry name" value="Prot_kinase_dom"/>
</dbReference>
<keyword evidence="5" id="KW-0547">Nucleotide-binding</keyword>